<dbReference type="PANTHER" id="PTHR43586:SF8">
    <property type="entry name" value="CYSTEINE DESULFURASE 1, CHLOROPLASTIC"/>
    <property type="match status" value="1"/>
</dbReference>
<evidence type="ECO:0000313" key="7">
    <source>
        <dbReference type="EMBL" id="CUN97793.1"/>
    </source>
</evidence>
<sequence>MHKTNMEKIRELFVGIDKKIEVEGKGKIVPINFDNAATTPAFKRVLKRILECSEMYGSIARGDGQKSQFCSDTYDECRKYIMNYFNAPEDLYTAIFTDNTTMGLNRLSNILIKDREDIVITTRMEHHSNDLPWRGKCNLKYLEVDENGRVKVDELEELLIKYCGKVKYVTISGASNVTGYLNDIRKVAKLTHKYGAHIIVDGAQLVAHKKVSMLGVKSDENIDYLVFSAHKMYAPFGCGAIIGLKETFNYYPPDIVGGGIVYIVRDEGQIYLDTPEKNEPGTPNFFGVVAMTQAMKDMERIGFKTIEDNEKNIFSKLLEGMKNIADVNLYGDCENIDDRLGIMVFNINGMNYEEVGEKLASIRGIAVREGGFCAHPYTRRLLGIKDKDLDEYIGKNGIPGMVRASLGIYNTEKEVDIFLDTIEYICRRYLPKK</sequence>
<name>A0A174BBH4_9CLOT</name>
<dbReference type="InterPro" id="IPR015421">
    <property type="entry name" value="PyrdxlP-dep_Trfase_major"/>
</dbReference>
<dbReference type="Proteomes" id="UP000095594">
    <property type="component" value="Unassembled WGS sequence"/>
</dbReference>
<feature type="domain" description="Aminotransferase class V" evidence="6">
    <location>
        <begin position="31"/>
        <end position="418"/>
    </location>
</feature>
<evidence type="ECO:0000313" key="8">
    <source>
        <dbReference type="Proteomes" id="UP000095594"/>
    </source>
</evidence>
<dbReference type="PANTHER" id="PTHR43586">
    <property type="entry name" value="CYSTEINE DESULFURASE"/>
    <property type="match status" value="1"/>
</dbReference>
<dbReference type="InterPro" id="IPR000192">
    <property type="entry name" value="Aminotrans_V_dom"/>
</dbReference>
<dbReference type="PROSITE" id="PS00595">
    <property type="entry name" value="AA_TRANSFER_CLASS_5"/>
    <property type="match status" value="1"/>
</dbReference>
<comment type="catalytic activity">
    <reaction evidence="4">
        <text>(sulfur carrier)-H + L-cysteine = (sulfur carrier)-SH + L-alanine</text>
        <dbReference type="Rhea" id="RHEA:43892"/>
        <dbReference type="Rhea" id="RHEA-COMP:14737"/>
        <dbReference type="Rhea" id="RHEA-COMP:14739"/>
        <dbReference type="ChEBI" id="CHEBI:29917"/>
        <dbReference type="ChEBI" id="CHEBI:35235"/>
        <dbReference type="ChEBI" id="CHEBI:57972"/>
        <dbReference type="ChEBI" id="CHEBI:64428"/>
        <dbReference type="EC" id="2.8.1.7"/>
    </reaction>
</comment>
<evidence type="ECO:0000256" key="2">
    <source>
        <dbReference type="ARBA" id="ARBA00010447"/>
    </source>
</evidence>
<proteinExistence type="inferred from homology"/>
<comment type="cofactor">
    <cofactor evidence="1 5">
        <name>pyridoxal 5'-phosphate</name>
        <dbReference type="ChEBI" id="CHEBI:597326"/>
    </cofactor>
</comment>
<evidence type="ECO:0000256" key="5">
    <source>
        <dbReference type="RuleBase" id="RU004504"/>
    </source>
</evidence>
<dbReference type="EMBL" id="CYZX01000004">
    <property type="protein sequence ID" value="CUN97793.1"/>
    <property type="molecule type" value="Genomic_DNA"/>
</dbReference>
<keyword evidence="7" id="KW-0032">Aminotransferase</keyword>
<dbReference type="Pfam" id="PF00266">
    <property type="entry name" value="Aminotran_5"/>
    <property type="match status" value="1"/>
</dbReference>
<dbReference type="SUPFAM" id="SSF53383">
    <property type="entry name" value="PLP-dependent transferases"/>
    <property type="match status" value="1"/>
</dbReference>
<dbReference type="EC" id="2.8.1.7" evidence="7"/>
<evidence type="ECO:0000256" key="3">
    <source>
        <dbReference type="ARBA" id="ARBA00022898"/>
    </source>
</evidence>
<dbReference type="Gene3D" id="3.90.1150.10">
    <property type="entry name" value="Aspartate Aminotransferase, domain 1"/>
    <property type="match status" value="1"/>
</dbReference>
<dbReference type="InterPro" id="IPR015422">
    <property type="entry name" value="PyrdxlP-dep_Trfase_small"/>
</dbReference>
<dbReference type="OrthoDB" id="9804366at2"/>
<dbReference type="RefSeq" id="WP_055264057.1">
    <property type="nucleotide sequence ID" value="NZ_CABIXQ010000004.1"/>
</dbReference>
<dbReference type="AlphaFoldDB" id="A0A174BBH4"/>
<organism evidence="7 8">
    <name type="scientific">Clostridium disporicum</name>
    <dbReference type="NCBI Taxonomy" id="84024"/>
    <lineage>
        <taxon>Bacteria</taxon>
        <taxon>Bacillati</taxon>
        <taxon>Bacillota</taxon>
        <taxon>Clostridia</taxon>
        <taxon>Eubacteriales</taxon>
        <taxon>Clostridiaceae</taxon>
        <taxon>Clostridium</taxon>
    </lineage>
</organism>
<comment type="similarity">
    <text evidence="2">Belongs to the class-V pyridoxal-phosphate-dependent aminotransferase family. Csd subfamily.</text>
</comment>
<dbReference type="InterPro" id="IPR015424">
    <property type="entry name" value="PyrdxlP-dep_Trfase"/>
</dbReference>
<evidence type="ECO:0000256" key="1">
    <source>
        <dbReference type="ARBA" id="ARBA00001933"/>
    </source>
</evidence>
<keyword evidence="7" id="KW-0808">Transferase</keyword>
<keyword evidence="3" id="KW-0663">Pyridoxal phosphate</keyword>
<protein>
    <submittedName>
        <fullName evidence="7">Class V aminotransferase</fullName>
        <ecNumber evidence="7">2.8.1.7</ecNumber>
    </submittedName>
</protein>
<dbReference type="InterPro" id="IPR020578">
    <property type="entry name" value="Aminotrans_V_PyrdxlP_BS"/>
</dbReference>
<evidence type="ECO:0000256" key="4">
    <source>
        <dbReference type="ARBA" id="ARBA00050776"/>
    </source>
</evidence>
<dbReference type="GO" id="GO:0008483">
    <property type="term" value="F:transaminase activity"/>
    <property type="evidence" value="ECO:0007669"/>
    <property type="project" value="UniProtKB-KW"/>
</dbReference>
<dbReference type="GO" id="GO:0031071">
    <property type="term" value="F:cysteine desulfurase activity"/>
    <property type="evidence" value="ECO:0007669"/>
    <property type="project" value="UniProtKB-EC"/>
</dbReference>
<reference evidence="7 8" key="1">
    <citation type="submission" date="2015-09" db="EMBL/GenBank/DDBJ databases">
        <authorList>
            <consortium name="Pathogen Informatics"/>
        </authorList>
    </citation>
    <scope>NUCLEOTIDE SEQUENCE [LARGE SCALE GENOMIC DNA]</scope>
    <source>
        <strain evidence="7 8">2789STDY5834856</strain>
    </source>
</reference>
<dbReference type="Gene3D" id="3.40.640.10">
    <property type="entry name" value="Type I PLP-dependent aspartate aminotransferase-like (Major domain)"/>
    <property type="match status" value="1"/>
</dbReference>
<accession>A0A174BBH4</accession>
<gene>
    <name evidence="7" type="primary">csd</name>
    <name evidence="7" type="ORF">ERS852471_00747</name>
</gene>
<evidence type="ECO:0000259" key="6">
    <source>
        <dbReference type="Pfam" id="PF00266"/>
    </source>
</evidence>